<dbReference type="Gene3D" id="2.10.25.10">
    <property type="entry name" value="Laminin"/>
    <property type="match status" value="1"/>
</dbReference>
<dbReference type="CDD" id="cd19941">
    <property type="entry name" value="TIL"/>
    <property type="match status" value="1"/>
</dbReference>
<dbReference type="AlphaFoldDB" id="A0A1V1WBJ3"/>
<dbReference type="Pfam" id="PF01826">
    <property type="entry name" value="TIL"/>
    <property type="match status" value="1"/>
</dbReference>
<protein>
    <submittedName>
        <fullName evidence="3">Putative protease inhibitor</fullName>
    </submittedName>
</protein>
<dbReference type="EMBL" id="GFCD01000070">
    <property type="protein sequence ID" value="JAV45715.1"/>
    <property type="molecule type" value="Transcribed_RNA"/>
</dbReference>
<dbReference type="SUPFAM" id="SSF57567">
    <property type="entry name" value="Serine protease inhibitors"/>
    <property type="match status" value="1"/>
</dbReference>
<feature type="domain" description="TIL" evidence="2">
    <location>
        <begin position="25"/>
        <end position="77"/>
    </location>
</feature>
<feature type="signal peptide" evidence="1">
    <location>
        <begin position="1"/>
        <end position="20"/>
    </location>
</feature>
<keyword evidence="1" id="KW-0732">Signal</keyword>
<sequence>MKFLLVAVFIVIIAIALVRSQEPQCGNNAFYMECGGCDGTCDEPLVACTMICHEPGCYCEWPNVRGPNGECIPREQCP</sequence>
<name>A0A1V1WBJ3_9SCOR</name>
<dbReference type="InterPro" id="IPR002919">
    <property type="entry name" value="TIL_dom"/>
</dbReference>
<dbReference type="InterPro" id="IPR036084">
    <property type="entry name" value="Ser_inhib-like_sf"/>
</dbReference>
<organism evidence="3">
    <name type="scientific">Superstitionia donensis</name>
    <dbReference type="NCBI Taxonomy" id="311983"/>
    <lineage>
        <taxon>Eukaryota</taxon>
        <taxon>Metazoa</taxon>
        <taxon>Ecdysozoa</taxon>
        <taxon>Arthropoda</taxon>
        <taxon>Chelicerata</taxon>
        <taxon>Arachnida</taxon>
        <taxon>Scorpiones</taxon>
        <taxon>Iurida</taxon>
        <taxon>Chactoidea</taxon>
        <taxon>Superstitionidae</taxon>
        <taxon>Superstitionia</taxon>
    </lineage>
</organism>
<evidence type="ECO:0000256" key="1">
    <source>
        <dbReference type="SAM" id="SignalP"/>
    </source>
</evidence>
<evidence type="ECO:0000313" key="3">
    <source>
        <dbReference type="EMBL" id="JAV45715.1"/>
    </source>
</evidence>
<proteinExistence type="predicted"/>
<evidence type="ECO:0000259" key="2">
    <source>
        <dbReference type="Pfam" id="PF01826"/>
    </source>
</evidence>
<accession>A0A1V1WBJ3</accession>
<reference evidence="3" key="1">
    <citation type="journal article" date="2016" name="Toxins">
        <title>Venom Gland Transcriptomic and Proteomic Analyses of the Enigmatic Scorpion Superstitionia donensis (Scorpiones: Superstitioniidae), with Insights on the Evolution of Its Venom Components.</title>
        <authorList>
            <person name="Santibanez-Lopez C.E."/>
            <person name="Cid-Uribe J.I."/>
            <person name="Batista C.V."/>
            <person name="Ortiz E."/>
            <person name="Possani L.D."/>
        </authorList>
    </citation>
    <scope>NUCLEOTIDE SEQUENCE</scope>
    <source>
        <strain evidence="3">Pooled</strain>
        <tissue evidence="3">Venom gland</tissue>
    </source>
</reference>
<feature type="chain" id="PRO_5012007766" evidence="1">
    <location>
        <begin position="21"/>
        <end position="78"/>
    </location>
</feature>